<keyword evidence="2" id="KW-1133">Transmembrane helix</keyword>
<keyword evidence="2" id="KW-0812">Transmembrane</keyword>
<gene>
    <name evidence="4" type="ORF">HJG54_08245</name>
</gene>
<evidence type="ECO:0000256" key="1">
    <source>
        <dbReference type="SAM" id="MobiDB-lite"/>
    </source>
</evidence>
<evidence type="ECO:0000256" key="2">
    <source>
        <dbReference type="SAM" id="Phobius"/>
    </source>
</evidence>
<dbReference type="PANTHER" id="PTHR34351">
    <property type="entry name" value="SLR1927 PROTEIN-RELATED"/>
    <property type="match status" value="1"/>
</dbReference>
<keyword evidence="2" id="KW-0472">Membrane</keyword>
<proteinExistence type="predicted"/>
<evidence type="ECO:0000259" key="3">
    <source>
        <dbReference type="Pfam" id="PF01882"/>
    </source>
</evidence>
<dbReference type="PANTHER" id="PTHR34351:SF1">
    <property type="entry name" value="SLR1927 PROTEIN"/>
    <property type="match status" value="1"/>
</dbReference>
<dbReference type="Pfam" id="PF01882">
    <property type="entry name" value="DUF58"/>
    <property type="match status" value="1"/>
</dbReference>
<sequence>MKLLDRFTRWLETHWVNPAYSGWLLGGLALFFFAAATNTMAGWLYVISAVMVALLALAALLPVQTLRGIRCQRAAIQPVSVGEALVLELVVENQTAHVKPLIQVLDELPAPLTPIRTAIEQIPPQDSYRWVVELPTQQRGIYRWQTVQFRTAAPLGLFWCRRNQTVKAKAIVYPTVLPLTQCPLIDEMGQDTNQPISSYYQSRLATEGITRTLRPYRWGDSTRLIHWRSSARYGELRVRELETYTGGQELVIGLDSALAWDRDWFEQAVVAAASLYFYALRRQVNVGLWTAGTGLLRNEQVVLEALAAIQPNESRTFERPHLPLLWLTPSTAGLSSLPAGSRWLCWQDPPSLNPSVSFPGKLIQPQQPLQPQLQTPLTRTPRDNNSKLKP</sequence>
<dbReference type="RefSeq" id="WP_316434393.1">
    <property type="nucleotide sequence ID" value="NZ_CP053586.1"/>
</dbReference>
<reference evidence="4" key="1">
    <citation type="submission" date="2020-05" db="EMBL/GenBank/DDBJ databases">
        <authorList>
            <person name="Zhu T."/>
            <person name="Keshari N."/>
            <person name="Lu X."/>
        </authorList>
    </citation>
    <scope>NUCLEOTIDE SEQUENCE</scope>
    <source>
        <strain evidence="4">NK1-12</strain>
    </source>
</reference>
<name>A0AA97AJN7_9CYAN</name>
<feature type="transmembrane region" description="Helical" evidence="2">
    <location>
        <begin position="20"/>
        <end position="37"/>
    </location>
</feature>
<feature type="region of interest" description="Disordered" evidence="1">
    <location>
        <begin position="357"/>
        <end position="390"/>
    </location>
</feature>
<feature type="domain" description="DUF58" evidence="3">
    <location>
        <begin position="213"/>
        <end position="293"/>
    </location>
</feature>
<accession>A0AA97AJN7</accession>
<feature type="compositionally biased region" description="Basic and acidic residues" evidence="1">
    <location>
        <begin position="380"/>
        <end position="390"/>
    </location>
</feature>
<dbReference type="AlphaFoldDB" id="A0AA97AJN7"/>
<protein>
    <submittedName>
        <fullName evidence="4">DUF58 domain-containing protein</fullName>
    </submittedName>
</protein>
<organism evidence="4">
    <name type="scientific">Leptolyngbya sp. NK1-12</name>
    <dbReference type="NCBI Taxonomy" id="2547451"/>
    <lineage>
        <taxon>Bacteria</taxon>
        <taxon>Bacillati</taxon>
        <taxon>Cyanobacteriota</taxon>
        <taxon>Cyanophyceae</taxon>
        <taxon>Leptolyngbyales</taxon>
        <taxon>Leptolyngbyaceae</taxon>
        <taxon>Leptolyngbya group</taxon>
        <taxon>Leptolyngbya</taxon>
    </lineage>
</organism>
<evidence type="ECO:0000313" key="4">
    <source>
        <dbReference type="EMBL" id="WNZ22847.1"/>
    </source>
</evidence>
<feature type="transmembrane region" description="Helical" evidence="2">
    <location>
        <begin position="43"/>
        <end position="63"/>
    </location>
</feature>
<dbReference type="InterPro" id="IPR002881">
    <property type="entry name" value="DUF58"/>
</dbReference>
<dbReference type="EMBL" id="CP053586">
    <property type="protein sequence ID" value="WNZ22847.1"/>
    <property type="molecule type" value="Genomic_DNA"/>
</dbReference>
<feature type="compositionally biased region" description="Low complexity" evidence="1">
    <location>
        <begin position="364"/>
        <end position="379"/>
    </location>
</feature>